<gene>
    <name evidence="6" type="ORF">S06H3_45691</name>
</gene>
<keyword evidence="4" id="KW-0862">Zinc</keyword>
<reference evidence="6" key="1">
    <citation type="journal article" date="2014" name="Front. Microbiol.">
        <title>High frequency of phylogenetically diverse reductive dehalogenase-homologous genes in deep subseafloor sedimentary metagenomes.</title>
        <authorList>
            <person name="Kawai M."/>
            <person name="Futagami T."/>
            <person name="Toyoda A."/>
            <person name="Takaki Y."/>
            <person name="Nishi S."/>
            <person name="Hori S."/>
            <person name="Arai W."/>
            <person name="Tsubouchi T."/>
            <person name="Morono Y."/>
            <person name="Uchiyama I."/>
            <person name="Ito T."/>
            <person name="Fujiyama A."/>
            <person name="Inagaki F."/>
            <person name="Takami H."/>
        </authorList>
    </citation>
    <scope>NUCLEOTIDE SEQUENCE</scope>
    <source>
        <strain evidence="6">Expedition CK06-06</strain>
    </source>
</reference>
<evidence type="ECO:0000313" key="6">
    <source>
        <dbReference type="EMBL" id="GAI34987.1"/>
    </source>
</evidence>
<dbReference type="AlphaFoldDB" id="X1MTK8"/>
<accession>X1MTK8</accession>
<sequence>MWIGEPGKITDRIELLGTYKNCLYLLKGKEAMIIGGGMSWTAPSLEKQFSAMDYNLTRIKYLVIPHSHFDHCGAVPYLKRKFPWLQIVASAYCKEVFSKKKAMKFMADANNRMIERLGLQDEYDRLNLKFDNIHVDRVVAEGDSIDLGDEIEACFTKTPGHTKGSITIYV</sequence>
<dbReference type="GO" id="GO:0046872">
    <property type="term" value="F:metal ion binding"/>
    <property type="evidence" value="ECO:0007669"/>
    <property type="project" value="UniProtKB-KW"/>
</dbReference>
<evidence type="ECO:0000256" key="4">
    <source>
        <dbReference type="ARBA" id="ARBA00022833"/>
    </source>
</evidence>
<dbReference type="PANTHER" id="PTHR46233:SF3">
    <property type="entry name" value="HYDROXYACYLGLUTATHIONE HYDROLASE GLOC"/>
    <property type="match status" value="1"/>
</dbReference>
<dbReference type="SUPFAM" id="SSF56281">
    <property type="entry name" value="Metallo-hydrolase/oxidoreductase"/>
    <property type="match status" value="1"/>
</dbReference>
<evidence type="ECO:0000256" key="2">
    <source>
        <dbReference type="ARBA" id="ARBA00022723"/>
    </source>
</evidence>
<dbReference type="InterPro" id="IPR001279">
    <property type="entry name" value="Metallo-B-lactamas"/>
</dbReference>
<dbReference type="InterPro" id="IPR036866">
    <property type="entry name" value="RibonucZ/Hydroxyglut_hydro"/>
</dbReference>
<comment type="cofactor">
    <cofactor evidence="1">
        <name>Zn(2+)</name>
        <dbReference type="ChEBI" id="CHEBI:29105"/>
    </cofactor>
</comment>
<evidence type="ECO:0000259" key="5">
    <source>
        <dbReference type="Pfam" id="PF00753"/>
    </source>
</evidence>
<feature type="non-terminal residue" evidence="6">
    <location>
        <position position="170"/>
    </location>
</feature>
<dbReference type="GO" id="GO:0016787">
    <property type="term" value="F:hydrolase activity"/>
    <property type="evidence" value="ECO:0007669"/>
    <property type="project" value="UniProtKB-KW"/>
</dbReference>
<feature type="domain" description="Metallo-beta-lactamase" evidence="5">
    <location>
        <begin position="20"/>
        <end position="169"/>
    </location>
</feature>
<dbReference type="InterPro" id="IPR051453">
    <property type="entry name" value="MBL_Glyoxalase_II"/>
</dbReference>
<organism evidence="6">
    <name type="scientific">marine sediment metagenome</name>
    <dbReference type="NCBI Taxonomy" id="412755"/>
    <lineage>
        <taxon>unclassified sequences</taxon>
        <taxon>metagenomes</taxon>
        <taxon>ecological metagenomes</taxon>
    </lineage>
</organism>
<proteinExistence type="predicted"/>
<evidence type="ECO:0000256" key="1">
    <source>
        <dbReference type="ARBA" id="ARBA00001947"/>
    </source>
</evidence>
<keyword evidence="3" id="KW-0378">Hydrolase</keyword>
<evidence type="ECO:0000256" key="3">
    <source>
        <dbReference type="ARBA" id="ARBA00022801"/>
    </source>
</evidence>
<dbReference type="Pfam" id="PF00753">
    <property type="entry name" value="Lactamase_B"/>
    <property type="match status" value="1"/>
</dbReference>
<dbReference type="EMBL" id="BARV01028557">
    <property type="protein sequence ID" value="GAI34987.1"/>
    <property type="molecule type" value="Genomic_DNA"/>
</dbReference>
<protein>
    <recommendedName>
        <fullName evidence="5">Metallo-beta-lactamase domain-containing protein</fullName>
    </recommendedName>
</protein>
<keyword evidence="2" id="KW-0479">Metal-binding</keyword>
<dbReference type="PANTHER" id="PTHR46233">
    <property type="entry name" value="HYDROXYACYLGLUTATHIONE HYDROLASE GLOC"/>
    <property type="match status" value="1"/>
</dbReference>
<comment type="caution">
    <text evidence="6">The sequence shown here is derived from an EMBL/GenBank/DDBJ whole genome shotgun (WGS) entry which is preliminary data.</text>
</comment>
<name>X1MTK8_9ZZZZ</name>
<dbReference type="Gene3D" id="3.60.15.10">
    <property type="entry name" value="Ribonuclease Z/Hydroxyacylglutathione hydrolase-like"/>
    <property type="match status" value="1"/>
</dbReference>